<dbReference type="AlphaFoldDB" id="A0A915LXZ3"/>
<sequence>MNGQQQHKTTTFSNACESSLVKNEGELNTAFALNLALNNNLLPLIQELINRSNGEKQGNSVVNQSEQQQLLLAASASNNMKNDTTEARRADIIQEADQILQTIVQQMIRTRDLVSYLRRLRQFLSDNFVE</sequence>
<organism evidence="1 2">
    <name type="scientific">Meloidogyne javanica</name>
    <name type="common">Root-knot nematode worm</name>
    <dbReference type="NCBI Taxonomy" id="6303"/>
    <lineage>
        <taxon>Eukaryota</taxon>
        <taxon>Metazoa</taxon>
        <taxon>Ecdysozoa</taxon>
        <taxon>Nematoda</taxon>
        <taxon>Chromadorea</taxon>
        <taxon>Rhabditida</taxon>
        <taxon>Tylenchina</taxon>
        <taxon>Tylenchomorpha</taxon>
        <taxon>Tylenchoidea</taxon>
        <taxon>Meloidogynidae</taxon>
        <taxon>Meloidogyninae</taxon>
        <taxon>Meloidogyne</taxon>
        <taxon>Meloidogyne incognita group</taxon>
    </lineage>
</organism>
<evidence type="ECO:0000313" key="1">
    <source>
        <dbReference type="Proteomes" id="UP000887561"/>
    </source>
</evidence>
<evidence type="ECO:0000313" key="2">
    <source>
        <dbReference type="WBParaSite" id="scaffold2088_cov164.g4216"/>
    </source>
</evidence>
<accession>A0A915LXZ3</accession>
<dbReference type="WBParaSite" id="scaffold2088_cov164.g4216">
    <property type="protein sequence ID" value="scaffold2088_cov164.g4216"/>
    <property type="gene ID" value="scaffold2088_cov164.g4216"/>
</dbReference>
<protein>
    <submittedName>
        <fullName evidence="2">Uncharacterized protein</fullName>
    </submittedName>
</protein>
<keyword evidence="1" id="KW-1185">Reference proteome</keyword>
<dbReference type="Proteomes" id="UP000887561">
    <property type="component" value="Unplaced"/>
</dbReference>
<name>A0A915LXZ3_MELJA</name>
<proteinExistence type="predicted"/>
<reference evidence="2" key="1">
    <citation type="submission" date="2022-11" db="UniProtKB">
        <authorList>
            <consortium name="WormBaseParasite"/>
        </authorList>
    </citation>
    <scope>IDENTIFICATION</scope>
</reference>